<dbReference type="EMBL" id="JANPWB010000016">
    <property type="protein sequence ID" value="KAJ1083856.1"/>
    <property type="molecule type" value="Genomic_DNA"/>
</dbReference>
<comment type="caution">
    <text evidence="2">The sequence shown here is derived from an EMBL/GenBank/DDBJ whole genome shotgun (WGS) entry which is preliminary data.</text>
</comment>
<feature type="region of interest" description="Disordered" evidence="1">
    <location>
        <begin position="11"/>
        <end position="48"/>
    </location>
</feature>
<organism evidence="2 3">
    <name type="scientific">Pleurodeles waltl</name>
    <name type="common">Iberian ribbed newt</name>
    <dbReference type="NCBI Taxonomy" id="8319"/>
    <lineage>
        <taxon>Eukaryota</taxon>
        <taxon>Metazoa</taxon>
        <taxon>Chordata</taxon>
        <taxon>Craniata</taxon>
        <taxon>Vertebrata</taxon>
        <taxon>Euteleostomi</taxon>
        <taxon>Amphibia</taxon>
        <taxon>Batrachia</taxon>
        <taxon>Caudata</taxon>
        <taxon>Salamandroidea</taxon>
        <taxon>Salamandridae</taxon>
        <taxon>Pleurodelinae</taxon>
        <taxon>Pleurodeles</taxon>
    </lineage>
</organism>
<evidence type="ECO:0000256" key="1">
    <source>
        <dbReference type="SAM" id="MobiDB-lite"/>
    </source>
</evidence>
<evidence type="ECO:0000313" key="2">
    <source>
        <dbReference type="EMBL" id="KAJ1083856.1"/>
    </source>
</evidence>
<accession>A0AAV7KWI0</accession>
<name>A0AAV7KWI0_PLEWA</name>
<protein>
    <submittedName>
        <fullName evidence="2">Uncharacterized protein</fullName>
    </submittedName>
</protein>
<evidence type="ECO:0000313" key="3">
    <source>
        <dbReference type="Proteomes" id="UP001066276"/>
    </source>
</evidence>
<gene>
    <name evidence="2" type="ORF">NDU88_004011</name>
</gene>
<dbReference type="AlphaFoldDB" id="A0AAV7KWI0"/>
<sequence length="157" mass="17950">MVPPGHGRYFLWGRSHQRDPGRERRRTGSWPETPGGFPGLGRLQRRSDAVPEAPEAPQWCCLQHTGSCGEAHDLPVGHLLLHDAIVRDMHEWWRSGAEEPQSTLLSTFILLLRAMSRPLHCYIEHFFRIAAETWLNYALDGERTFGTPLTDKVWRGS</sequence>
<reference evidence="2" key="1">
    <citation type="journal article" date="2022" name="bioRxiv">
        <title>Sequencing and chromosome-scale assembly of the giantPleurodeles waltlgenome.</title>
        <authorList>
            <person name="Brown T."/>
            <person name="Elewa A."/>
            <person name="Iarovenko S."/>
            <person name="Subramanian E."/>
            <person name="Araus A.J."/>
            <person name="Petzold A."/>
            <person name="Susuki M."/>
            <person name="Suzuki K.-i.T."/>
            <person name="Hayashi T."/>
            <person name="Toyoda A."/>
            <person name="Oliveira C."/>
            <person name="Osipova E."/>
            <person name="Leigh N.D."/>
            <person name="Simon A."/>
            <person name="Yun M.H."/>
        </authorList>
    </citation>
    <scope>NUCLEOTIDE SEQUENCE</scope>
    <source>
        <strain evidence="2">20211129_DDA</strain>
        <tissue evidence="2">Liver</tissue>
    </source>
</reference>
<dbReference type="Proteomes" id="UP001066276">
    <property type="component" value="Chromosome 12"/>
</dbReference>
<proteinExistence type="predicted"/>
<keyword evidence="3" id="KW-1185">Reference proteome</keyword>